<dbReference type="Proteomes" id="UP000276133">
    <property type="component" value="Unassembled WGS sequence"/>
</dbReference>
<proteinExistence type="predicted"/>
<protein>
    <submittedName>
        <fullName evidence="1">Uncharacterized protein</fullName>
    </submittedName>
</protein>
<comment type="caution">
    <text evidence="1">The sequence shown here is derived from an EMBL/GenBank/DDBJ whole genome shotgun (WGS) entry which is preliminary data.</text>
</comment>
<dbReference type="EMBL" id="REGN01003358">
    <property type="protein sequence ID" value="RNA23046.1"/>
    <property type="molecule type" value="Genomic_DNA"/>
</dbReference>
<evidence type="ECO:0000313" key="1">
    <source>
        <dbReference type="EMBL" id="RNA23046.1"/>
    </source>
</evidence>
<sequence length="59" mass="6647">MITKNQSNSQKNECRSKFAWLRTKLAPFVSHDSNPSCNVALIIKSKINTLQPSKNGRTN</sequence>
<organism evidence="1 2">
    <name type="scientific">Brachionus plicatilis</name>
    <name type="common">Marine rotifer</name>
    <name type="synonym">Brachionus muelleri</name>
    <dbReference type="NCBI Taxonomy" id="10195"/>
    <lineage>
        <taxon>Eukaryota</taxon>
        <taxon>Metazoa</taxon>
        <taxon>Spiralia</taxon>
        <taxon>Gnathifera</taxon>
        <taxon>Rotifera</taxon>
        <taxon>Eurotatoria</taxon>
        <taxon>Monogononta</taxon>
        <taxon>Pseudotrocha</taxon>
        <taxon>Ploima</taxon>
        <taxon>Brachionidae</taxon>
        <taxon>Brachionus</taxon>
    </lineage>
</organism>
<name>A0A3M7RHJ2_BRAPC</name>
<gene>
    <name evidence="1" type="ORF">BpHYR1_014699</name>
</gene>
<evidence type="ECO:0000313" key="2">
    <source>
        <dbReference type="Proteomes" id="UP000276133"/>
    </source>
</evidence>
<keyword evidence="2" id="KW-1185">Reference proteome</keyword>
<accession>A0A3M7RHJ2</accession>
<reference evidence="1 2" key="1">
    <citation type="journal article" date="2018" name="Sci. Rep.">
        <title>Genomic signatures of local adaptation to the degree of environmental predictability in rotifers.</title>
        <authorList>
            <person name="Franch-Gras L."/>
            <person name="Hahn C."/>
            <person name="Garcia-Roger E.M."/>
            <person name="Carmona M.J."/>
            <person name="Serra M."/>
            <person name="Gomez A."/>
        </authorList>
    </citation>
    <scope>NUCLEOTIDE SEQUENCE [LARGE SCALE GENOMIC DNA]</scope>
    <source>
        <strain evidence="1">HYR1</strain>
    </source>
</reference>
<dbReference type="AlphaFoldDB" id="A0A3M7RHJ2"/>